<protein>
    <submittedName>
        <fullName evidence="1">Uncharacterized protein</fullName>
    </submittedName>
</protein>
<sequence>MGDCRGYHPMFRVSDFVFKEDLRCHKRQLDLVERERRLLKRATKSRKSPFTVVVIPSIKSLVCGSKFVVEGGCSWKIQQNKKYEVMVHESQTYASCGSNVRVPGVDEGFWRYRDASGRCEGRWICGFFMGIRLEIPDLRLLVTIGNDVVARYLFKRRDNYTIIGSSTGAVAPKCYSFRGSNAANDPAFGYGLIYMAGYLMERLIGRACLLKAGC</sequence>
<evidence type="ECO:0000313" key="1">
    <source>
        <dbReference type="EMBL" id="KAG5414793.1"/>
    </source>
</evidence>
<keyword evidence="2" id="KW-1185">Reference proteome</keyword>
<name>A0ABQ7NVE6_BRACM</name>
<gene>
    <name evidence="1" type="primary">A01p036500.1_BraROA</name>
    <name evidence="1" type="ORF">IGI04_002360</name>
</gene>
<evidence type="ECO:0000313" key="2">
    <source>
        <dbReference type="Proteomes" id="UP000823674"/>
    </source>
</evidence>
<dbReference type="EMBL" id="JADBGQ010000001">
    <property type="protein sequence ID" value="KAG5414793.1"/>
    <property type="molecule type" value="Genomic_DNA"/>
</dbReference>
<dbReference type="Proteomes" id="UP000823674">
    <property type="component" value="Chromosome A01"/>
</dbReference>
<proteinExistence type="predicted"/>
<comment type="caution">
    <text evidence="1">The sequence shown here is derived from an EMBL/GenBank/DDBJ whole genome shotgun (WGS) entry which is preliminary data.</text>
</comment>
<reference evidence="1 2" key="1">
    <citation type="submission" date="2021-03" db="EMBL/GenBank/DDBJ databases">
        <authorList>
            <person name="King G.J."/>
            <person name="Bancroft I."/>
            <person name="Baten A."/>
            <person name="Bloomfield J."/>
            <person name="Borpatragohain P."/>
            <person name="He Z."/>
            <person name="Irish N."/>
            <person name="Irwin J."/>
            <person name="Liu K."/>
            <person name="Mauleon R.P."/>
            <person name="Moore J."/>
            <person name="Morris R."/>
            <person name="Ostergaard L."/>
            <person name="Wang B."/>
            <person name="Wells R."/>
        </authorList>
    </citation>
    <scope>NUCLEOTIDE SEQUENCE [LARGE SCALE GENOMIC DNA]</scope>
    <source>
        <strain evidence="1">R-o-18</strain>
        <tissue evidence="1">Leaf</tissue>
    </source>
</reference>
<accession>A0ABQ7NVE6</accession>
<organism evidence="1 2">
    <name type="scientific">Brassica rapa subsp. trilocularis</name>
    <dbReference type="NCBI Taxonomy" id="1813537"/>
    <lineage>
        <taxon>Eukaryota</taxon>
        <taxon>Viridiplantae</taxon>
        <taxon>Streptophyta</taxon>
        <taxon>Embryophyta</taxon>
        <taxon>Tracheophyta</taxon>
        <taxon>Spermatophyta</taxon>
        <taxon>Magnoliopsida</taxon>
        <taxon>eudicotyledons</taxon>
        <taxon>Gunneridae</taxon>
        <taxon>Pentapetalae</taxon>
        <taxon>rosids</taxon>
        <taxon>malvids</taxon>
        <taxon>Brassicales</taxon>
        <taxon>Brassicaceae</taxon>
        <taxon>Brassiceae</taxon>
        <taxon>Brassica</taxon>
    </lineage>
</organism>